<dbReference type="Gene3D" id="1.10.3470.10">
    <property type="entry name" value="ABC transporter involved in vitamin B12 uptake, BtuC"/>
    <property type="match status" value="1"/>
</dbReference>
<sequence>MTTLVATRRRNGLRYAVVLAGLTAAVIAVLIFALCFGRYPIGVPDVVATLFGRGTPRTDYVVLRLRMPRALTGLLVGAALGLAGLIFQNILRNPLASPDVIGVTAGSSLAALLCITVFGASGFVVSTAALAGGLATAGLIYLLAWRRGITGHRLALVGIGVAAVLSSIVSYLITRSDTEIATIALFWLTGSLNGVGWAEAATAAAFLAVLVPVALVLGRVLAALQLGDEVARGLGLRVEWCRLGLLAVAVALAGVATAVAGPVAFVAFVSGPISVRLLRTGRPSLLPAAMTGALVTLVADLAAQHLFSGAVLQLPMGVVTGAVGAPYLLYLLAVANRRTRA</sequence>
<feature type="transmembrane region" description="Helical" evidence="8">
    <location>
        <begin position="205"/>
        <end position="226"/>
    </location>
</feature>
<comment type="similarity">
    <text evidence="2">Belongs to the binding-protein-dependent transport system permease family. FecCD subfamily.</text>
</comment>
<dbReference type="Pfam" id="PF01032">
    <property type="entry name" value="FecCD"/>
    <property type="match status" value="1"/>
</dbReference>
<organism evidence="9 10">
    <name type="scientific">Saccharopolyspora shandongensis</name>
    <dbReference type="NCBI Taxonomy" id="418495"/>
    <lineage>
        <taxon>Bacteria</taxon>
        <taxon>Bacillati</taxon>
        <taxon>Actinomycetota</taxon>
        <taxon>Actinomycetes</taxon>
        <taxon>Pseudonocardiales</taxon>
        <taxon>Pseudonocardiaceae</taxon>
        <taxon>Saccharopolyspora</taxon>
    </lineage>
</organism>
<evidence type="ECO:0000313" key="9">
    <source>
        <dbReference type="EMBL" id="SDZ13447.1"/>
    </source>
</evidence>
<dbReference type="RefSeq" id="WP_093274403.1">
    <property type="nucleotide sequence ID" value="NZ_FNOK01000048.1"/>
</dbReference>
<feature type="transmembrane region" description="Helical" evidence="8">
    <location>
        <begin position="124"/>
        <end position="142"/>
    </location>
</feature>
<feature type="transmembrane region" description="Helical" evidence="8">
    <location>
        <begin position="70"/>
        <end position="88"/>
    </location>
</feature>
<evidence type="ECO:0000256" key="4">
    <source>
        <dbReference type="ARBA" id="ARBA00022475"/>
    </source>
</evidence>
<dbReference type="Proteomes" id="UP000199529">
    <property type="component" value="Unassembled WGS sequence"/>
</dbReference>
<dbReference type="GO" id="GO:0005886">
    <property type="term" value="C:plasma membrane"/>
    <property type="evidence" value="ECO:0007669"/>
    <property type="project" value="UniProtKB-SubCell"/>
</dbReference>
<evidence type="ECO:0000256" key="5">
    <source>
        <dbReference type="ARBA" id="ARBA00022692"/>
    </source>
</evidence>
<evidence type="ECO:0000256" key="2">
    <source>
        <dbReference type="ARBA" id="ARBA00007935"/>
    </source>
</evidence>
<dbReference type="GO" id="GO:0033214">
    <property type="term" value="P:siderophore-iron import into cell"/>
    <property type="evidence" value="ECO:0007669"/>
    <property type="project" value="TreeGrafter"/>
</dbReference>
<comment type="subcellular location">
    <subcellularLocation>
        <location evidence="1">Cell membrane</location>
        <topology evidence="1">Multi-pass membrane protein</topology>
    </subcellularLocation>
</comment>
<dbReference type="OrthoDB" id="4455417at2"/>
<feature type="transmembrane region" description="Helical" evidence="8">
    <location>
        <begin position="285"/>
        <end position="307"/>
    </location>
</feature>
<dbReference type="InterPro" id="IPR037294">
    <property type="entry name" value="ABC_BtuC-like"/>
</dbReference>
<dbReference type="AlphaFoldDB" id="A0A1H3QJC1"/>
<keyword evidence="6 8" id="KW-1133">Transmembrane helix</keyword>
<proteinExistence type="inferred from homology"/>
<evidence type="ECO:0000313" key="10">
    <source>
        <dbReference type="Proteomes" id="UP000199529"/>
    </source>
</evidence>
<dbReference type="GO" id="GO:0022857">
    <property type="term" value="F:transmembrane transporter activity"/>
    <property type="evidence" value="ECO:0007669"/>
    <property type="project" value="InterPro"/>
</dbReference>
<dbReference type="EMBL" id="FNOK01000048">
    <property type="protein sequence ID" value="SDZ13447.1"/>
    <property type="molecule type" value="Genomic_DNA"/>
</dbReference>
<feature type="transmembrane region" description="Helical" evidence="8">
    <location>
        <begin position="100"/>
        <end position="118"/>
    </location>
</feature>
<evidence type="ECO:0000256" key="3">
    <source>
        <dbReference type="ARBA" id="ARBA00022448"/>
    </source>
</evidence>
<feature type="transmembrane region" description="Helical" evidence="8">
    <location>
        <begin position="246"/>
        <end position="273"/>
    </location>
</feature>
<dbReference type="PANTHER" id="PTHR30472:SF24">
    <property type="entry name" value="FERRIC ENTEROBACTIN TRANSPORT SYSTEM PERMEASE PROTEIN FEPG"/>
    <property type="match status" value="1"/>
</dbReference>
<feature type="transmembrane region" description="Helical" evidence="8">
    <location>
        <begin position="180"/>
        <end position="198"/>
    </location>
</feature>
<reference evidence="10" key="1">
    <citation type="submission" date="2016-10" db="EMBL/GenBank/DDBJ databases">
        <authorList>
            <person name="Varghese N."/>
            <person name="Submissions S."/>
        </authorList>
    </citation>
    <scope>NUCLEOTIDE SEQUENCE [LARGE SCALE GENOMIC DNA]</scope>
    <source>
        <strain evidence="10">CGMCC 4.3530</strain>
    </source>
</reference>
<dbReference type="STRING" id="418495.SAMN05216215_10488"/>
<dbReference type="CDD" id="cd06550">
    <property type="entry name" value="TM_ABC_iron-siderophores_like"/>
    <property type="match status" value="1"/>
</dbReference>
<keyword evidence="3" id="KW-0813">Transport</keyword>
<protein>
    <submittedName>
        <fullName evidence="9">Iron complex transport system permease protein</fullName>
    </submittedName>
</protein>
<keyword evidence="7 8" id="KW-0472">Membrane</keyword>
<feature type="transmembrane region" description="Helical" evidence="8">
    <location>
        <begin position="12"/>
        <end position="34"/>
    </location>
</feature>
<accession>A0A1H3QJC1</accession>
<keyword evidence="4" id="KW-1003">Cell membrane</keyword>
<keyword evidence="10" id="KW-1185">Reference proteome</keyword>
<gene>
    <name evidence="9" type="ORF">SAMN05216215_10488</name>
</gene>
<evidence type="ECO:0000256" key="7">
    <source>
        <dbReference type="ARBA" id="ARBA00023136"/>
    </source>
</evidence>
<feature type="transmembrane region" description="Helical" evidence="8">
    <location>
        <begin position="313"/>
        <end position="335"/>
    </location>
</feature>
<dbReference type="SUPFAM" id="SSF81345">
    <property type="entry name" value="ABC transporter involved in vitamin B12 uptake, BtuC"/>
    <property type="match status" value="1"/>
</dbReference>
<evidence type="ECO:0000256" key="6">
    <source>
        <dbReference type="ARBA" id="ARBA00022989"/>
    </source>
</evidence>
<evidence type="ECO:0000256" key="8">
    <source>
        <dbReference type="SAM" id="Phobius"/>
    </source>
</evidence>
<feature type="transmembrane region" description="Helical" evidence="8">
    <location>
        <begin position="154"/>
        <end position="174"/>
    </location>
</feature>
<name>A0A1H3QJC1_9PSEU</name>
<dbReference type="PANTHER" id="PTHR30472">
    <property type="entry name" value="FERRIC ENTEROBACTIN TRANSPORT SYSTEM PERMEASE PROTEIN"/>
    <property type="match status" value="1"/>
</dbReference>
<evidence type="ECO:0000256" key="1">
    <source>
        <dbReference type="ARBA" id="ARBA00004651"/>
    </source>
</evidence>
<dbReference type="InterPro" id="IPR000522">
    <property type="entry name" value="ABC_transptr_permease_BtuC"/>
</dbReference>
<keyword evidence="5 8" id="KW-0812">Transmembrane</keyword>